<proteinExistence type="predicted"/>
<dbReference type="Proteomes" id="UP000790833">
    <property type="component" value="Unassembled WGS sequence"/>
</dbReference>
<name>A0A9P7V683_9ASCO</name>
<organism evidence="2 3">
    <name type="scientific">Scheffersomyces spartinae</name>
    <dbReference type="NCBI Taxonomy" id="45513"/>
    <lineage>
        <taxon>Eukaryota</taxon>
        <taxon>Fungi</taxon>
        <taxon>Dikarya</taxon>
        <taxon>Ascomycota</taxon>
        <taxon>Saccharomycotina</taxon>
        <taxon>Pichiomycetes</taxon>
        <taxon>Debaryomycetaceae</taxon>
        <taxon>Scheffersomyces</taxon>
    </lineage>
</organism>
<feature type="compositionally biased region" description="Acidic residues" evidence="1">
    <location>
        <begin position="70"/>
        <end position="81"/>
    </location>
</feature>
<accession>A0A9P7V683</accession>
<evidence type="ECO:0000256" key="1">
    <source>
        <dbReference type="SAM" id="MobiDB-lite"/>
    </source>
</evidence>
<feature type="region of interest" description="Disordered" evidence="1">
    <location>
        <begin position="69"/>
        <end position="88"/>
    </location>
</feature>
<comment type="caution">
    <text evidence="2">The sequence shown here is derived from an EMBL/GenBank/DDBJ whole genome shotgun (WGS) entry which is preliminary data.</text>
</comment>
<keyword evidence="3" id="KW-1185">Reference proteome</keyword>
<dbReference type="GeneID" id="66115762"/>
<sequence length="168" mass="18773">MVPSDHSHLEYETSIGDVLESYFEDVDHYLLSPFSESNSASATTTPCGVIMVGEVPGLPTTSSFDSISLDWEEEEEEEGSESIDNSVYESTTIRDVSFEFFKRGEPGLIECCQNRGSTTTPTQLPPLSRVPAFPLPPTPQRTPVLYFDPFDHSQSDTQEFNFNMIQQC</sequence>
<evidence type="ECO:0000313" key="2">
    <source>
        <dbReference type="EMBL" id="KAG7192033.1"/>
    </source>
</evidence>
<dbReference type="AlphaFoldDB" id="A0A9P7V683"/>
<dbReference type="EMBL" id="JAHMUF010000020">
    <property type="protein sequence ID" value="KAG7192033.1"/>
    <property type="molecule type" value="Genomic_DNA"/>
</dbReference>
<evidence type="ECO:0000313" key="3">
    <source>
        <dbReference type="Proteomes" id="UP000790833"/>
    </source>
</evidence>
<gene>
    <name evidence="2" type="ORF">KQ657_002388</name>
</gene>
<protein>
    <submittedName>
        <fullName evidence="2">Uncharacterized protein</fullName>
    </submittedName>
</protein>
<dbReference type="RefSeq" id="XP_043047584.1">
    <property type="nucleotide sequence ID" value="XM_043193158.1"/>
</dbReference>
<reference evidence="2" key="1">
    <citation type="submission" date="2021-03" db="EMBL/GenBank/DDBJ databases">
        <authorList>
            <person name="Palmer J.M."/>
        </authorList>
    </citation>
    <scope>NUCLEOTIDE SEQUENCE</scope>
    <source>
        <strain evidence="2">ARV_011</strain>
    </source>
</reference>